<comment type="caution">
    <text evidence="5">The sequence shown here is derived from an EMBL/GenBank/DDBJ whole genome shotgun (WGS) entry which is preliminary data.</text>
</comment>
<dbReference type="Gene3D" id="3.40.50.150">
    <property type="entry name" value="Vaccinia Virus protein VP39"/>
    <property type="match status" value="1"/>
</dbReference>
<organism evidence="5 6">
    <name type="scientific">Hoeflea prorocentri</name>
    <dbReference type="NCBI Taxonomy" id="1922333"/>
    <lineage>
        <taxon>Bacteria</taxon>
        <taxon>Pseudomonadati</taxon>
        <taxon>Pseudomonadota</taxon>
        <taxon>Alphaproteobacteria</taxon>
        <taxon>Hyphomicrobiales</taxon>
        <taxon>Rhizobiaceae</taxon>
        <taxon>Hoeflea</taxon>
    </lineage>
</organism>
<dbReference type="GO" id="GO:0032259">
    <property type="term" value="P:methylation"/>
    <property type="evidence" value="ECO:0007669"/>
    <property type="project" value="UniProtKB-KW"/>
</dbReference>
<dbReference type="Pfam" id="PF13649">
    <property type="entry name" value="Methyltransf_25"/>
    <property type="match status" value="1"/>
</dbReference>
<feature type="domain" description="Methyltransferase" evidence="4">
    <location>
        <begin position="48"/>
        <end position="141"/>
    </location>
</feature>
<evidence type="ECO:0000256" key="2">
    <source>
        <dbReference type="ARBA" id="ARBA00022679"/>
    </source>
</evidence>
<keyword evidence="2" id="KW-0808">Transferase</keyword>
<dbReference type="AlphaFoldDB" id="A0A9X3UQG6"/>
<proteinExistence type="predicted"/>
<reference evidence="5" key="1">
    <citation type="submission" date="2022-11" db="EMBL/GenBank/DDBJ databases">
        <title>Draft genome sequence of Hoeflea poritis E7-10 and Hoeflea prorocentri PM5-8, separated from scleractinian coral Porites lutea and marine dinoflagellate.</title>
        <authorList>
            <person name="Zhang G."/>
            <person name="Wei Q."/>
            <person name="Cai L."/>
        </authorList>
    </citation>
    <scope>NUCLEOTIDE SEQUENCE</scope>
    <source>
        <strain evidence="5">PM5-8</strain>
    </source>
</reference>
<evidence type="ECO:0000256" key="1">
    <source>
        <dbReference type="ARBA" id="ARBA00022603"/>
    </source>
</evidence>
<accession>A0A9X3UQG6</accession>
<dbReference type="PANTHER" id="PTHR43464:SF19">
    <property type="entry name" value="UBIQUINONE BIOSYNTHESIS O-METHYLTRANSFERASE, MITOCHONDRIAL"/>
    <property type="match status" value="1"/>
</dbReference>
<dbReference type="GO" id="GO:0008168">
    <property type="term" value="F:methyltransferase activity"/>
    <property type="evidence" value="ECO:0007669"/>
    <property type="project" value="UniProtKB-KW"/>
</dbReference>
<gene>
    <name evidence="5" type="ORF">OQ273_22165</name>
</gene>
<evidence type="ECO:0000256" key="3">
    <source>
        <dbReference type="ARBA" id="ARBA00022691"/>
    </source>
</evidence>
<keyword evidence="6" id="KW-1185">Reference proteome</keyword>
<dbReference type="SUPFAM" id="SSF53335">
    <property type="entry name" value="S-adenosyl-L-methionine-dependent methyltransferases"/>
    <property type="match status" value="1"/>
</dbReference>
<keyword evidence="3" id="KW-0949">S-adenosyl-L-methionine</keyword>
<dbReference type="EMBL" id="JAPJZI010000002">
    <property type="protein sequence ID" value="MDA5401294.1"/>
    <property type="molecule type" value="Genomic_DNA"/>
</dbReference>
<evidence type="ECO:0000259" key="4">
    <source>
        <dbReference type="Pfam" id="PF13649"/>
    </source>
</evidence>
<evidence type="ECO:0000313" key="5">
    <source>
        <dbReference type="EMBL" id="MDA5401294.1"/>
    </source>
</evidence>
<dbReference type="InterPro" id="IPR029063">
    <property type="entry name" value="SAM-dependent_MTases_sf"/>
</dbReference>
<dbReference type="CDD" id="cd02440">
    <property type="entry name" value="AdoMet_MTases"/>
    <property type="match status" value="1"/>
</dbReference>
<dbReference type="InterPro" id="IPR041698">
    <property type="entry name" value="Methyltransf_25"/>
</dbReference>
<keyword evidence="1 5" id="KW-0489">Methyltransferase</keyword>
<evidence type="ECO:0000313" key="6">
    <source>
        <dbReference type="Proteomes" id="UP001151234"/>
    </source>
</evidence>
<dbReference type="RefSeq" id="WP_267993285.1">
    <property type="nucleotide sequence ID" value="NZ_JAPJZI010000002.1"/>
</dbReference>
<dbReference type="PANTHER" id="PTHR43464">
    <property type="entry name" value="METHYLTRANSFERASE"/>
    <property type="match status" value="1"/>
</dbReference>
<protein>
    <submittedName>
        <fullName evidence="5">Class I SAM-dependent methyltransferase</fullName>
    </submittedName>
</protein>
<dbReference type="Proteomes" id="UP001151234">
    <property type="component" value="Unassembled WGS sequence"/>
</dbReference>
<sequence>MPQEISDSGKTAEDFWEDVYGEASPISRGRPGLVVERFTKALAPGHALDMGCAKGDDAVWLAKRKWTVVAVDISSTALAYAAENARREDVSDRISFEQYDLANSFPAGSFNLVLASFFHSPVGLPRAKVFRRAAASIVSGGHLLIIEHGSRAPWSWAPSDTQYPTAEEAFQELDLDAGVWEPVYIDAVERVAKGPDNQEATVRDNVVFLRRL</sequence>
<name>A0A9X3UQG6_9HYPH</name>